<dbReference type="PROSITE" id="PS50234">
    <property type="entry name" value="VWFA"/>
    <property type="match status" value="1"/>
</dbReference>
<keyword evidence="4" id="KW-1185">Reference proteome</keyword>
<protein>
    <submittedName>
        <fullName evidence="3">von Willebrand factor A</fullName>
    </submittedName>
</protein>
<evidence type="ECO:0000256" key="1">
    <source>
        <dbReference type="SAM" id="Phobius"/>
    </source>
</evidence>
<evidence type="ECO:0000313" key="3">
    <source>
        <dbReference type="EMBL" id="CPR21961.1"/>
    </source>
</evidence>
<dbReference type="Gene3D" id="3.40.50.410">
    <property type="entry name" value="von Willebrand factor, type A domain"/>
    <property type="match status" value="1"/>
</dbReference>
<dbReference type="OrthoDB" id="6206554at2"/>
<evidence type="ECO:0000313" key="4">
    <source>
        <dbReference type="Proteomes" id="UP000033187"/>
    </source>
</evidence>
<evidence type="ECO:0000259" key="2">
    <source>
        <dbReference type="PROSITE" id="PS50234"/>
    </source>
</evidence>
<feature type="transmembrane region" description="Helical" evidence="1">
    <location>
        <begin position="48"/>
        <end position="68"/>
    </location>
</feature>
<reference evidence="4" key="1">
    <citation type="submission" date="2015-02" db="EMBL/GenBank/DDBJ databases">
        <authorList>
            <person name="Chooi Y.-H."/>
        </authorList>
    </citation>
    <scope>NUCLEOTIDE SEQUENCE [LARGE SCALE GENOMIC DNA]</scope>
    <source>
        <strain evidence="4">strain Y</strain>
    </source>
</reference>
<dbReference type="KEGG" id="fiy:BN1229_v1_3394"/>
<gene>
    <name evidence="3" type="ORF">YBN1229_v1_3394</name>
</gene>
<organism evidence="3 4">
    <name type="scientific">Candidatus Filomicrobium marinum</name>
    <dbReference type="NCBI Taxonomy" id="1608628"/>
    <lineage>
        <taxon>Bacteria</taxon>
        <taxon>Pseudomonadati</taxon>
        <taxon>Pseudomonadota</taxon>
        <taxon>Alphaproteobacteria</taxon>
        <taxon>Hyphomicrobiales</taxon>
        <taxon>Hyphomicrobiaceae</taxon>
        <taxon>Filomicrobium</taxon>
    </lineage>
</organism>
<dbReference type="EMBL" id="LN829119">
    <property type="protein sequence ID" value="CPR21961.1"/>
    <property type="molecule type" value="Genomic_DNA"/>
</dbReference>
<name>A0A0D6JJ66_9HYPH</name>
<feature type="domain" description="VWFA" evidence="2">
    <location>
        <begin position="83"/>
        <end position="282"/>
    </location>
</feature>
<dbReference type="InterPro" id="IPR036465">
    <property type="entry name" value="vWFA_dom_sf"/>
</dbReference>
<dbReference type="CDD" id="cd00198">
    <property type="entry name" value="vWFA"/>
    <property type="match status" value="1"/>
</dbReference>
<dbReference type="Proteomes" id="UP000033187">
    <property type="component" value="Chromosome 1"/>
</dbReference>
<accession>A0A0D6JJ66</accession>
<dbReference type="RefSeq" id="WP_046478396.1">
    <property type="nucleotide sequence ID" value="NZ_LN829118.1"/>
</dbReference>
<dbReference type="SMART" id="SM00327">
    <property type="entry name" value="VWA"/>
    <property type="match status" value="1"/>
</dbReference>
<keyword evidence="1" id="KW-0812">Transmembrane</keyword>
<feature type="transmembrane region" description="Helical" evidence="1">
    <location>
        <begin position="301"/>
        <end position="319"/>
    </location>
</feature>
<dbReference type="AlphaFoldDB" id="A0A0D6JJ66"/>
<sequence>MNLAFAHPLFLLALPLALVPLVWLSQRTHDYASLDFMDPDWLSTAVDWGLRALLSLSLLGLVLGLAGLHVRGTSIERVGTGAHIVLLIDRSSSMDQTFAGRQPTGDEMSKSTAARVLLEDFIQKRAHDRFGVAAFSTAPFLVLPITDHKEAVLAAIRAIDRPGLAFTDVGRGLALSLATHEADPAAAARAIVLVSDGAAVIDRKVQELLRQGFSKRRINLYWLYLRTEGSRGIYEEPRQGEEDTPQALPERHLHKFFLTLGAPYRAFEADNPQSVADAIAEIDKLEREPIRYVERVPQTDLAHWAYAIAAVCLAILLLAKLCEVGIARTWKGANV</sequence>
<keyword evidence="1" id="KW-0472">Membrane</keyword>
<keyword evidence="1" id="KW-1133">Transmembrane helix</keyword>
<dbReference type="InterPro" id="IPR002035">
    <property type="entry name" value="VWF_A"/>
</dbReference>
<dbReference type="KEGG" id="fil:BN1229_v1_2522"/>
<dbReference type="Pfam" id="PF13519">
    <property type="entry name" value="VWA_2"/>
    <property type="match status" value="1"/>
</dbReference>
<dbReference type="SUPFAM" id="SSF53300">
    <property type="entry name" value="vWA-like"/>
    <property type="match status" value="1"/>
</dbReference>
<proteinExistence type="predicted"/>